<reference evidence="13 14" key="1">
    <citation type="submission" date="2016-04" db="EMBL/GenBank/DDBJ databases">
        <title>Chloroflexus islandicus sp. nov., a thermophilic filamentous anoxygenic phototrophic bacterium from geyser Strokkur (Iceland).</title>
        <authorList>
            <person name="Gaisin V.A."/>
            <person name="Kalashnikov A.M."/>
            <person name="Sukhacheva M.V."/>
            <person name="Grouzdev D.S."/>
            <person name="Ivanov T.M."/>
            <person name="Kuznetsov B."/>
            <person name="Gorlenko V.M."/>
        </authorList>
    </citation>
    <scope>NUCLEOTIDE SEQUENCE [LARGE SCALE GENOMIC DNA]</scope>
    <source>
        <strain evidence="14">isl-2</strain>
    </source>
</reference>
<dbReference type="PROSITE" id="PS50110">
    <property type="entry name" value="RESPONSE_REGULATORY"/>
    <property type="match status" value="2"/>
</dbReference>
<dbReference type="PROSITE" id="PS50109">
    <property type="entry name" value="HIS_KIN"/>
    <property type="match status" value="1"/>
</dbReference>
<dbReference type="InterPro" id="IPR036890">
    <property type="entry name" value="HATPase_C_sf"/>
</dbReference>
<evidence type="ECO:0000259" key="10">
    <source>
        <dbReference type="PROSITE" id="PS50109"/>
    </source>
</evidence>
<evidence type="ECO:0000313" key="13">
    <source>
        <dbReference type="EMBL" id="OAN47294.1"/>
    </source>
</evidence>
<evidence type="ECO:0000256" key="3">
    <source>
        <dbReference type="ARBA" id="ARBA00022553"/>
    </source>
</evidence>
<comment type="caution">
    <text evidence="13">The sequence shown here is derived from an EMBL/GenBank/DDBJ whole genome shotgun (WGS) entry which is preliminary data.</text>
</comment>
<keyword evidence="14" id="KW-1185">Reference proteome</keyword>
<dbReference type="InterPro" id="IPR013656">
    <property type="entry name" value="PAS_4"/>
</dbReference>
<dbReference type="Pfam" id="PF13492">
    <property type="entry name" value="GAF_3"/>
    <property type="match status" value="1"/>
</dbReference>
<dbReference type="SUPFAM" id="SSF55785">
    <property type="entry name" value="PYP-like sensor domain (PAS domain)"/>
    <property type="match status" value="1"/>
</dbReference>
<feature type="modified residue" description="4-aspartylphosphate" evidence="9">
    <location>
        <position position="723"/>
    </location>
</feature>
<feature type="domain" description="Response regulatory" evidence="11">
    <location>
        <begin position="3"/>
        <end position="118"/>
    </location>
</feature>
<dbReference type="SUPFAM" id="SSF47384">
    <property type="entry name" value="Homodimeric domain of signal transducing histidine kinase"/>
    <property type="match status" value="1"/>
</dbReference>
<dbReference type="Pfam" id="PF00512">
    <property type="entry name" value="HisKA"/>
    <property type="match status" value="1"/>
</dbReference>
<dbReference type="SMART" id="SM00387">
    <property type="entry name" value="HATPase_c"/>
    <property type="match status" value="1"/>
</dbReference>
<dbReference type="RefSeq" id="WP_066784253.1">
    <property type="nucleotide sequence ID" value="NZ_LWQS01000038.1"/>
</dbReference>
<keyword evidence="3 9" id="KW-0597">Phosphoprotein</keyword>
<dbReference type="EMBL" id="LWQS01000038">
    <property type="protein sequence ID" value="OAN47294.1"/>
    <property type="molecule type" value="Genomic_DNA"/>
</dbReference>
<dbReference type="Gene3D" id="1.10.287.130">
    <property type="match status" value="1"/>
</dbReference>
<dbReference type="Pfam" id="PF02518">
    <property type="entry name" value="HATPase_c"/>
    <property type="match status" value="1"/>
</dbReference>
<feature type="domain" description="Response regulatory" evidence="11">
    <location>
        <begin position="674"/>
        <end position="790"/>
    </location>
</feature>
<dbReference type="SUPFAM" id="SSF55874">
    <property type="entry name" value="ATPase domain of HSP90 chaperone/DNA topoisomerase II/histidine kinase"/>
    <property type="match status" value="1"/>
</dbReference>
<evidence type="ECO:0000259" key="12">
    <source>
        <dbReference type="PROSITE" id="PS50112"/>
    </source>
</evidence>
<dbReference type="CDD" id="cd17574">
    <property type="entry name" value="REC_OmpR"/>
    <property type="match status" value="1"/>
</dbReference>
<dbReference type="InterPro" id="IPR001789">
    <property type="entry name" value="Sig_transdc_resp-reg_receiver"/>
</dbReference>
<sequence>MEEILIVDDNEHIGRMLATSVLPELGYRAITALTGQTGLERLRARQPDLILLDLQLPDMNGLDFLRILTQERIDIPVILMTAHGSEMIAVEAFRLGARNYLIKPFSDAEAREAIDQALRERRLQRERDRLVALLQQRVQELTVLTRVGKSVTALMDHRQLLDRIVEAAMYITQADEGLLCERDTQNDELVVRAWRTPPGEATKPLGLAGSLVEHVVRSGKPIRLSSATTGEPIAIMPAFTVQATLQVPLQLGDRVIGVLVVNNRRTNRAFSESDQYLLAALADYAAIAIENARLYQAARSSEARYRAIFANASDMVLMLDAEWRIVSSNQSGARILGLTPDDLIGQPLQRWCVPQEWPAIAQTLQRIAKGEPAQPFTVSLQRHPHDLAVVEMSAQRLAVDAEVMIVCIGRDLTERRRLEQQLIQSDKLSALGQLVAGVAHELNNPLTSISGYAQLLLRNRSLDEDTRVDLEQVRQQADRAGRIVRNLLMFAREHKPERSVVQINDVIQSALALQVYQLRVDNINVQLELDPSLPLTIADPHQLQQVLLNLITNARQAMADRGAGTLTIRTALCNTGAEPQIEISVADTGVGIPAQHLDKIFNPFFTTKPVGQGTGLGLSICYGIIQEHQGQIWAESREGVGTTIFIRLPLVEPRDETDEPLSPATPAESGPCQRVLVVDDEEPVRRMLQRLLGELGHQTTTVGDVDTALQELATHHYDLVITDLRMPQKSGFDLHDAISRTYPQLADRIIFISGDTLSSLKPQQKEQLHGRLLTKPFSIPQLTELLRNLPQQRTINSPEHR</sequence>
<dbReference type="Proteomes" id="UP000078287">
    <property type="component" value="Unassembled WGS sequence"/>
</dbReference>
<dbReference type="InterPro" id="IPR035965">
    <property type="entry name" value="PAS-like_dom_sf"/>
</dbReference>
<evidence type="ECO:0000256" key="4">
    <source>
        <dbReference type="ARBA" id="ARBA00022679"/>
    </source>
</evidence>
<dbReference type="EC" id="2.7.13.3" evidence="2"/>
<dbReference type="InterPro" id="IPR036097">
    <property type="entry name" value="HisK_dim/P_sf"/>
</dbReference>
<keyword evidence="6 13" id="KW-0418">Kinase</keyword>
<dbReference type="PANTHER" id="PTHR43065">
    <property type="entry name" value="SENSOR HISTIDINE KINASE"/>
    <property type="match status" value="1"/>
</dbReference>
<dbReference type="NCBIfam" id="TIGR00229">
    <property type="entry name" value="sensory_box"/>
    <property type="match status" value="1"/>
</dbReference>
<gene>
    <name evidence="13" type="ORF">A6A03_00675</name>
</gene>
<dbReference type="PRINTS" id="PR00344">
    <property type="entry name" value="BCTRLSENSOR"/>
</dbReference>
<dbReference type="InterPro" id="IPR005467">
    <property type="entry name" value="His_kinase_dom"/>
</dbReference>
<dbReference type="SMART" id="SM00448">
    <property type="entry name" value="REC"/>
    <property type="match status" value="2"/>
</dbReference>
<dbReference type="SUPFAM" id="SSF55781">
    <property type="entry name" value="GAF domain-like"/>
    <property type="match status" value="1"/>
</dbReference>
<dbReference type="InterPro" id="IPR003661">
    <property type="entry name" value="HisK_dim/P_dom"/>
</dbReference>
<feature type="domain" description="PAS" evidence="12">
    <location>
        <begin position="301"/>
        <end position="371"/>
    </location>
</feature>
<dbReference type="SMART" id="SM00065">
    <property type="entry name" value="GAF"/>
    <property type="match status" value="1"/>
</dbReference>
<dbReference type="Pfam" id="PF00072">
    <property type="entry name" value="Response_reg"/>
    <property type="match status" value="2"/>
</dbReference>
<dbReference type="InterPro" id="IPR003018">
    <property type="entry name" value="GAF"/>
</dbReference>
<feature type="modified residue" description="4-aspartylphosphate" evidence="9">
    <location>
        <position position="53"/>
    </location>
</feature>
<keyword evidence="5" id="KW-0547">Nucleotide-binding</keyword>
<dbReference type="STRING" id="1707952.A6A03_00675"/>
<name>A0A178MH15_9CHLR</name>
<proteinExistence type="predicted"/>
<dbReference type="InterPro" id="IPR003594">
    <property type="entry name" value="HATPase_dom"/>
</dbReference>
<keyword evidence="4" id="KW-0808">Transferase</keyword>
<dbReference type="SMART" id="SM00388">
    <property type="entry name" value="HisKA"/>
    <property type="match status" value="1"/>
</dbReference>
<dbReference type="GO" id="GO:0000155">
    <property type="term" value="F:phosphorelay sensor kinase activity"/>
    <property type="evidence" value="ECO:0007669"/>
    <property type="project" value="InterPro"/>
</dbReference>
<dbReference type="CDD" id="cd00130">
    <property type="entry name" value="PAS"/>
    <property type="match status" value="1"/>
</dbReference>
<dbReference type="Gene3D" id="3.30.450.40">
    <property type="match status" value="1"/>
</dbReference>
<keyword evidence="7" id="KW-0067">ATP-binding</keyword>
<comment type="catalytic activity">
    <reaction evidence="1">
        <text>ATP + protein L-histidine = ADP + protein N-phospho-L-histidine.</text>
        <dbReference type="EC" id="2.7.13.3"/>
    </reaction>
</comment>
<dbReference type="SUPFAM" id="SSF52172">
    <property type="entry name" value="CheY-like"/>
    <property type="match status" value="2"/>
</dbReference>
<evidence type="ECO:0000313" key="14">
    <source>
        <dbReference type="Proteomes" id="UP000078287"/>
    </source>
</evidence>
<dbReference type="InterPro" id="IPR011006">
    <property type="entry name" value="CheY-like_superfamily"/>
</dbReference>
<evidence type="ECO:0000256" key="9">
    <source>
        <dbReference type="PROSITE-ProRule" id="PRU00169"/>
    </source>
</evidence>
<organism evidence="13 14">
    <name type="scientific">Chloroflexus islandicus</name>
    <dbReference type="NCBI Taxonomy" id="1707952"/>
    <lineage>
        <taxon>Bacteria</taxon>
        <taxon>Bacillati</taxon>
        <taxon>Chloroflexota</taxon>
        <taxon>Chloroflexia</taxon>
        <taxon>Chloroflexales</taxon>
        <taxon>Chloroflexineae</taxon>
        <taxon>Chloroflexaceae</taxon>
        <taxon>Chloroflexus</taxon>
    </lineage>
</organism>
<dbReference type="AlphaFoldDB" id="A0A178MH15"/>
<dbReference type="CDD" id="cd00156">
    <property type="entry name" value="REC"/>
    <property type="match status" value="1"/>
</dbReference>
<evidence type="ECO:0000259" key="11">
    <source>
        <dbReference type="PROSITE" id="PS50110"/>
    </source>
</evidence>
<evidence type="ECO:0000256" key="7">
    <source>
        <dbReference type="ARBA" id="ARBA00022840"/>
    </source>
</evidence>
<dbReference type="OrthoDB" id="9767900at2"/>
<keyword evidence="8" id="KW-0902">Two-component regulatory system</keyword>
<dbReference type="Gene3D" id="3.30.450.20">
    <property type="entry name" value="PAS domain"/>
    <property type="match status" value="1"/>
</dbReference>
<accession>A0A178MH15</accession>
<dbReference type="Gene3D" id="3.30.565.10">
    <property type="entry name" value="Histidine kinase-like ATPase, C-terminal domain"/>
    <property type="match status" value="1"/>
</dbReference>
<dbReference type="InterPro" id="IPR029016">
    <property type="entry name" value="GAF-like_dom_sf"/>
</dbReference>
<dbReference type="CDD" id="cd00082">
    <property type="entry name" value="HisKA"/>
    <property type="match status" value="1"/>
</dbReference>
<protein>
    <recommendedName>
        <fullName evidence="2">histidine kinase</fullName>
        <ecNumber evidence="2">2.7.13.3</ecNumber>
    </recommendedName>
</protein>
<dbReference type="InterPro" id="IPR004358">
    <property type="entry name" value="Sig_transdc_His_kin-like_C"/>
</dbReference>
<dbReference type="InterPro" id="IPR000014">
    <property type="entry name" value="PAS"/>
</dbReference>
<evidence type="ECO:0000256" key="8">
    <source>
        <dbReference type="ARBA" id="ARBA00023012"/>
    </source>
</evidence>
<evidence type="ECO:0000256" key="5">
    <source>
        <dbReference type="ARBA" id="ARBA00022741"/>
    </source>
</evidence>
<feature type="domain" description="Histidine kinase" evidence="10">
    <location>
        <begin position="437"/>
        <end position="652"/>
    </location>
</feature>
<dbReference type="Gene3D" id="3.40.50.2300">
    <property type="match status" value="2"/>
</dbReference>
<evidence type="ECO:0000256" key="6">
    <source>
        <dbReference type="ARBA" id="ARBA00022777"/>
    </source>
</evidence>
<dbReference type="PROSITE" id="PS50112">
    <property type="entry name" value="PAS"/>
    <property type="match status" value="1"/>
</dbReference>
<dbReference type="PANTHER" id="PTHR43065:SF46">
    <property type="entry name" value="C4-DICARBOXYLATE TRANSPORT SENSOR PROTEIN DCTB"/>
    <property type="match status" value="1"/>
</dbReference>
<evidence type="ECO:0000256" key="1">
    <source>
        <dbReference type="ARBA" id="ARBA00000085"/>
    </source>
</evidence>
<evidence type="ECO:0000256" key="2">
    <source>
        <dbReference type="ARBA" id="ARBA00012438"/>
    </source>
</evidence>
<dbReference type="Pfam" id="PF08448">
    <property type="entry name" value="PAS_4"/>
    <property type="match status" value="1"/>
</dbReference>
<dbReference type="GO" id="GO:0005524">
    <property type="term" value="F:ATP binding"/>
    <property type="evidence" value="ECO:0007669"/>
    <property type="project" value="UniProtKB-KW"/>
</dbReference>
<dbReference type="SMART" id="SM00091">
    <property type="entry name" value="PAS"/>
    <property type="match status" value="1"/>
</dbReference>